<name>A0A916KQC4_9POXV</name>
<dbReference type="Proteomes" id="UP000792671">
    <property type="component" value="Genome"/>
</dbReference>
<evidence type="ECO:0000256" key="1">
    <source>
        <dbReference type="SAM" id="Phobius"/>
    </source>
</evidence>
<evidence type="ECO:0000313" key="2">
    <source>
        <dbReference type="EMBL" id="CCU56416.1"/>
    </source>
</evidence>
<dbReference type="OrthoDB" id="23182at10239"/>
<reference evidence="2 3" key="1">
    <citation type="journal article" date="2013" name="J. Virol.">
        <title>New Insights into the Evolution of Entomopoxvirinae from the Complete Genome Sequences of Four Entomopoxviruses Infecting Adoxophyes honmai, Choristoneura biennis, Choristoneura rosaceana, and Mythimna separata.</title>
        <authorList>
            <person name="Theze J."/>
            <person name="Takatsuka J."/>
            <person name="Li Z."/>
            <person name="Gallais J."/>
            <person name="Doucet D."/>
            <person name="Arif B."/>
            <person name="Nakai M."/>
            <person name="Herniou E.A."/>
        </authorList>
    </citation>
    <scope>NUCLEOTIDE SEQUENCE [LARGE SCALE GENOMIC DNA]</scope>
</reference>
<feature type="transmembrane region" description="Helical" evidence="1">
    <location>
        <begin position="6"/>
        <end position="30"/>
    </location>
</feature>
<keyword evidence="1" id="KW-0812">Transmembrane</keyword>
<dbReference type="KEGG" id="vg:15613840"/>
<keyword evidence="1" id="KW-0472">Membrane</keyword>
<keyword evidence="3" id="KW-1185">Reference proteome</keyword>
<protein>
    <submittedName>
        <fullName evidence="2">Uncharacterized protein</fullName>
    </submittedName>
</protein>
<proteinExistence type="predicted"/>
<keyword evidence="1" id="KW-1133">Transmembrane helix</keyword>
<dbReference type="GeneID" id="15613840"/>
<dbReference type="RefSeq" id="YP_008003735.1">
    <property type="nucleotide sequence ID" value="NC_021246.1"/>
</dbReference>
<dbReference type="EMBL" id="HF679134">
    <property type="protein sequence ID" value="CCU56416.1"/>
    <property type="molecule type" value="Genomic_DNA"/>
</dbReference>
<evidence type="ECO:0000313" key="3">
    <source>
        <dbReference type="Proteomes" id="UP000792671"/>
    </source>
</evidence>
<organism evidence="2 3">
    <name type="scientific">Mythimna separata entomopoxvirus 'L'</name>
    <dbReference type="NCBI Taxonomy" id="1293572"/>
    <lineage>
        <taxon>Viruses</taxon>
        <taxon>Varidnaviria</taxon>
        <taxon>Bamfordvirae</taxon>
        <taxon>Nucleocytoviricota</taxon>
        <taxon>Pokkesviricetes</taxon>
        <taxon>Chitovirales</taxon>
        <taxon>Poxviridae</taxon>
        <taxon>Entomopoxvirinae</taxon>
        <taxon>Betaentomopoxvirus</taxon>
        <taxon>Betaentomopoxvirus mseparata</taxon>
        <taxon>Mythimna separata entomopoxvirus</taxon>
    </lineage>
</organism>
<gene>
    <name evidence="2" type="ORF">MYSEV_218</name>
</gene>
<accession>A0A916KQC4</accession>
<sequence length="224" mass="26178">MFLIYFNTFLILILFGAILCLYILLFFYNIDFLINNNKRYILSYNAININNINDLSLISTYSDIIFLSNLNINNPYNVSITNNLQEIPLYPINNNISNQYRFYSARNNNINILLAIRNNLNITNPFLYFRNTTISIIVNNEETYHCYIGLNENSNILDIIAPIEYVTARYKNYVIIGEIPNKNIQFNTILNKYIIITNKKIINKYSAILSFLNSNIGTVYVINQ</sequence>